<reference evidence="1 2" key="1">
    <citation type="journal article" date="2013" name="Curr. Biol.">
        <title>The Genome of the Foraminiferan Reticulomyxa filosa.</title>
        <authorList>
            <person name="Glockner G."/>
            <person name="Hulsmann N."/>
            <person name="Schleicher M."/>
            <person name="Noegel A.A."/>
            <person name="Eichinger L."/>
            <person name="Gallinger C."/>
            <person name="Pawlowski J."/>
            <person name="Sierra R."/>
            <person name="Euteneuer U."/>
            <person name="Pillet L."/>
            <person name="Moustafa A."/>
            <person name="Platzer M."/>
            <person name="Groth M."/>
            <person name="Szafranski K."/>
            <person name="Schliwa M."/>
        </authorList>
    </citation>
    <scope>NUCLEOTIDE SEQUENCE [LARGE SCALE GENOMIC DNA]</scope>
</reference>
<evidence type="ECO:0000313" key="1">
    <source>
        <dbReference type="EMBL" id="ETO26195.1"/>
    </source>
</evidence>
<name>X6NIP1_RETFI</name>
<gene>
    <name evidence="1" type="ORF">RFI_10936</name>
</gene>
<proteinExistence type="predicted"/>
<dbReference type="Proteomes" id="UP000023152">
    <property type="component" value="Unassembled WGS sequence"/>
</dbReference>
<comment type="caution">
    <text evidence="1">The sequence shown here is derived from an EMBL/GenBank/DDBJ whole genome shotgun (WGS) entry which is preliminary data.</text>
</comment>
<dbReference type="EMBL" id="ASPP01008022">
    <property type="protein sequence ID" value="ETO26195.1"/>
    <property type="molecule type" value="Genomic_DNA"/>
</dbReference>
<dbReference type="AlphaFoldDB" id="X6NIP1"/>
<organism evidence="1 2">
    <name type="scientific">Reticulomyxa filosa</name>
    <dbReference type="NCBI Taxonomy" id="46433"/>
    <lineage>
        <taxon>Eukaryota</taxon>
        <taxon>Sar</taxon>
        <taxon>Rhizaria</taxon>
        <taxon>Retaria</taxon>
        <taxon>Foraminifera</taxon>
        <taxon>Monothalamids</taxon>
        <taxon>Reticulomyxidae</taxon>
        <taxon>Reticulomyxa</taxon>
    </lineage>
</organism>
<sequence length="255" mass="30163">ETSPKLAIQTFNRIMNYFNTEKKTEIEDEEVKMKTKVHLELGRTYFYELDDYDNAYEHYNNALDIAVIFPQVFDDTTVKWELHYEMAILLADKNFKHENVQNSFQLAQHHASLCLSVCLDTEDTQDILQVSLFFFCVVLFISSFKIFDLRKELLQNSKADLLVVFICKRKIRTMKLFFQKNLPKKKRQFFKRKQVGTITMLLIAEIEGLFKMIALTHTANAHFFMCFRAIDVGKYIPSINFLIPSTKKSKFFKRE</sequence>
<dbReference type="InterPro" id="IPR011990">
    <property type="entry name" value="TPR-like_helical_dom_sf"/>
</dbReference>
<protein>
    <submittedName>
        <fullName evidence="1">Uncharacterized protein</fullName>
    </submittedName>
</protein>
<feature type="non-terminal residue" evidence="1">
    <location>
        <position position="1"/>
    </location>
</feature>
<keyword evidence="2" id="KW-1185">Reference proteome</keyword>
<accession>X6NIP1</accession>
<dbReference type="Gene3D" id="1.25.40.10">
    <property type="entry name" value="Tetratricopeptide repeat domain"/>
    <property type="match status" value="1"/>
</dbReference>
<evidence type="ECO:0000313" key="2">
    <source>
        <dbReference type="Proteomes" id="UP000023152"/>
    </source>
</evidence>